<evidence type="ECO:0000256" key="1">
    <source>
        <dbReference type="SAM" id="MobiDB-lite"/>
    </source>
</evidence>
<protein>
    <submittedName>
        <fullName evidence="2">Uncharacterized protein</fullName>
    </submittedName>
</protein>
<gene>
    <name evidence="2" type="ORF">L933_03420</name>
</gene>
<dbReference type="Proteomes" id="UP000015834">
    <property type="component" value="Unassembled WGS sequence"/>
</dbReference>
<proteinExistence type="predicted"/>
<name>T2SVM3_HELPX</name>
<feature type="region of interest" description="Disordered" evidence="1">
    <location>
        <begin position="1"/>
        <end position="34"/>
    </location>
</feature>
<sequence length="34" mass="3977">MGVKRRNDLKNTPYSLQEMGLKRSGQNPIFKKLK</sequence>
<reference evidence="2 3" key="1">
    <citation type="journal article" date="2013" name="Genome Announc.">
        <title>Draft Genome Sequences of Helicobacter pylori Strains Isolated from Regions of Low and High Gastric Cancer Risk in Colombia.</title>
        <authorList>
            <person name="Sheh A."/>
            <person name="Piazuelo M.B."/>
            <person name="Wilson K.T."/>
            <person name="Correa P."/>
            <person name="Fox J.G."/>
        </authorList>
    </citation>
    <scope>NUCLEOTIDE SEQUENCE [LARGE SCALE GENOMIC DNA]</scope>
    <source>
        <strain evidence="2 3">PZ5056</strain>
    </source>
</reference>
<evidence type="ECO:0000313" key="3">
    <source>
        <dbReference type="Proteomes" id="UP000015834"/>
    </source>
</evidence>
<organism evidence="2 3">
    <name type="scientific">Helicobacter pylori PZ5056</name>
    <dbReference type="NCBI Taxonomy" id="1337393"/>
    <lineage>
        <taxon>Bacteria</taxon>
        <taxon>Pseudomonadati</taxon>
        <taxon>Campylobacterota</taxon>
        <taxon>Epsilonproteobacteria</taxon>
        <taxon>Campylobacterales</taxon>
        <taxon>Helicobacteraceae</taxon>
        <taxon>Helicobacter</taxon>
    </lineage>
</organism>
<comment type="caution">
    <text evidence="2">The sequence shown here is derived from an EMBL/GenBank/DDBJ whole genome shotgun (WGS) entry which is preliminary data.</text>
</comment>
<dbReference type="AlphaFoldDB" id="T2SVM3"/>
<evidence type="ECO:0000313" key="2">
    <source>
        <dbReference type="EMBL" id="EQD95564.1"/>
    </source>
</evidence>
<accession>T2SVM3</accession>
<dbReference type="EMBL" id="ASYU01000257">
    <property type="protein sequence ID" value="EQD95564.1"/>
    <property type="molecule type" value="Genomic_DNA"/>
</dbReference>